<protein>
    <recommendedName>
        <fullName evidence="1">Myb/SANT-like domain-containing protein</fullName>
    </recommendedName>
</protein>
<evidence type="ECO:0000259" key="1">
    <source>
        <dbReference type="Pfam" id="PF12776"/>
    </source>
</evidence>
<feature type="domain" description="Myb/SANT-like" evidence="1">
    <location>
        <begin position="21"/>
        <end position="104"/>
    </location>
</feature>
<reference evidence="2 3" key="1">
    <citation type="submission" date="2024-04" db="EMBL/GenBank/DDBJ databases">
        <authorList>
            <person name="Fracassetti M."/>
        </authorList>
    </citation>
    <scope>NUCLEOTIDE SEQUENCE [LARGE SCALE GENOMIC DNA]</scope>
</reference>
<dbReference type="EMBL" id="OZ034815">
    <property type="protein sequence ID" value="CAL1369579.1"/>
    <property type="molecule type" value="Genomic_DNA"/>
</dbReference>
<dbReference type="PANTHER" id="PTHR46250:SF15">
    <property type="entry name" value="OS01G0523800 PROTEIN"/>
    <property type="match status" value="1"/>
</dbReference>
<dbReference type="PANTHER" id="PTHR46250">
    <property type="entry name" value="MYB/SANT-LIKE DNA-BINDING DOMAIN PROTEIN-RELATED"/>
    <property type="match status" value="1"/>
</dbReference>
<sequence>MADVEMFEGSAVDKKAKEYNKWTEKEDEVFIESMLHLLETKEVECGNFKNGGLKKLEALILKKLPGLTENVKSRHRWFKGKYSAICDIKNGACSGFGWDAVKQTACGFVYQNDVLTGTLCCWFLYMINF</sequence>
<proteinExistence type="predicted"/>
<name>A0AAV2D808_9ROSI</name>
<dbReference type="AlphaFoldDB" id="A0AAV2D808"/>
<gene>
    <name evidence="2" type="ORF">LTRI10_LOCUS12115</name>
</gene>
<evidence type="ECO:0000313" key="2">
    <source>
        <dbReference type="EMBL" id="CAL1369579.1"/>
    </source>
</evidence>
<organism evidence="2 3">
    <name type="scientific">Linum trigynum</name>
    <dbReference type="NCBI Taxonomy" id="586398"/>
    <lineage>
        <taxon>Eukaryota</taxon>
        <taxon>Viridiplantae</taxon>
        <taxon>Streptophyta</taxon>
        <taxon>Embryophyta</taxon>
        <taxon>Tracheophyta</taxon>
        <taxon>Spermatophyta</taxon>
        <taxon>Magnoliopsida</taxon>
        <taxon>eudicotyledons</taxon>
        <taxon>Gunneridae</taxon>
        <taxon>Pentapetalae</taxon>
        <taxon>rosids</taxon>
        <taxon>fabids</taxon>
        <taxon>Malpighiales</taxon>
        <taxon>Linaceae</taxon>
        <taxon>Linum</taxon>
    </lineage>
</organism>
<dbReference type="InterPro" id="IPR024752">
    <property type="entry name" value="Myb/SANT-like_dom"/>
</dbReference>
<evidence type="ECO:0000313" key="3">
    <source>
        <dbReference type="Proteomes" id="UP001497516"/>
    </source>
</evidence>
<accession>A0AAV2D808</accession>
<dbReference type="Proteomes" id="UP001497516">
    <property type="component" value="Chromosome 2"/>
</dbReference>
<keyword evidence="3" id="KW-1185">Reference proteome</keyword>
<dbReference type="Pfam" id="PF12776">
    <property type="entry name" value="Myb_DNA-bind_3"/>
    <property type="match status" value="1"/>
</dbReference>